<evidence type="ECO:0000313" key="3">
    <source>
        <dbReference type="Proteomes" id="UP000308730"/>
    </source>
</evidence>
<accession>A0A4V3XI59</accession>
<feature type="transmembrane region" description="Helical" evidence="1">
    <location>
        <begin position="145"/>
        <end position="167"/>
    </location>
</feature>
<keyword evidence="3" id="KW-1185">Reference proteome</keyword>
<name>A0A4V3XI59_9APHY</name>
<organism evidence="2 3">
    <name type="scientific">Antrodiella citrinella</name>
    <dbReference type="NCBI Taxonomy" id="2447956"/>
    <lineage>
        <taxon>Eukaryota</taxon>
        <taxon>Fungi</taxon>
        <taxon>Dikarya</taxon>
        <taxon>Basidiomycota</taxon>
        <taxon>Agaricomycotina</taxon>
        <taxon>Agaricomycetes</taxon>
        <taxon>Polyporales</taxon>
        <taxon>Steccherinaceae</taxon>
        <taxon>Antrodiella</taxon>
    </lineage>
</organism>
<dbReference type="Proteomes" id="UP000308730">
    <property type="component" value="Unassembled WGS sequence"/>
</dbReference>
<keyword evidence="1" id="KW-0812">Transmembrane</keyword>
<dbReference type="EMBL" id="SGPM01000211">
    <property type="protein sequence ID" value="THH27973.1"/>
    <property type="molecule type" value="Genomic_DNA"/>
</dbReference>
<protein>
    <submittedName>
        <fullName evidence="2">Uncharacterized protein</fullName>
    </submittedName>
</protein>
<sequence>MTSSGTIDLTQDVTYYPLAAWNQSAETACSSDVLYSTDVIGASASLSFRGDSIQILGGERESDGLLQISVDNETTLVDLSSGQGACTTLFNWTGTTGAHNLNLSLLPPSNFSTYSQSSSLSISHIKYFNSDAPLSHAGRGLHPGVIIAIVLGCFAISFCALGLRCFLVYRRPDADARAWVDDTEKCSPNSIGDVVDLAASLSRTSSMTMVGGISKPPLPEGGQRVSGTRAGAGGLNFPAGFYPLIL</sequence>
<comment type="caution">
    <text evidence="2">The sequence shown here is derived from an EMBL/GenBank/DDBJ whole genome shotgun (WGS) entry which is preliminary data.</text>
</comment>
<proteinExistence type="predicted"/>
<dbReference type="AlphaFoldDB" id="A0A4V3XI59"/>
<dbReference type="OrthoDB" id="2803755at2759"/>
<dbReference type="Gene3D" id="2.60.120.260">
    <property type="entry name" value="Galactose-binding domain-like"/>
    <property type="match status" value="1"/>
</dbReference>
<evidence type="ECO:0000313" key="2">
    <source>
        <dbReference type="EMBL" id="THH27973.1"/>
    </source>
</evidence>
<reference evidence="2 3" key="1">
    <citation type="submission" date="2019-02" db="EMBL/GenBank/DDBJ databases">
        <title>Genome sequencing of the rare red list fungi Antrodiella citrinella (Flaviporus citrinellus).</title>
        <authorList>
            <person name="Buettner E."/>
            <person name="Kellner H."/>
        </authorList>
    </citation>
    <scope>NUCLEOTIDE SEQUENCE [LARGE SCALE GENOMIC DNA]</scope>
    <source>
        <strain evidence="2 3">DSM 108506</strain>
    </source>
</reference>
<gene>
    <name evidence="2" type="ORF">EUX98_g6207</name>
</gene>
<evidence type="ECO:0000256" key="1">
    <source>
        <dbReference type="SAM" id="Phobius"/>
    </source>
</evidence>
<keyword evidence="1" id="KW-0472">Membrane</keyword>
<keyword evidence="1" id="KW-1133">Transmembrane helix</keyword>